<dbReference type="EMBL" id="QGKW02000276">
    <property type="protein sequence ID" value="KAF2608650.1"/>
    <property type="molecule type" value="Genomic_DNA"/>
</dbReference>
<reference evidence="2" key="1">
    <citation type="submission" date="2019-12" db="EMBL/GenBank/DDBJ databases">
        <title>Genome sequencing and annotation of Brassica cretica.</title>
        <authorList>
            <person name="Studholme D.J."/>
            <person name="Sarris P.F."/>
        </authorList>
    </citation>
    <scope>NUCLEOTIDE SEQUENCE</scope>
    <source>
        <strain evidence="2">PFS-001/15</strain>
        <tissue evidence="2">Leaf</tissue>
    </source>
</reference>
<evidence type="ECO:0000256" key="1">
    <source>
        <dbReference type="SAM" id="MobiDB-lite"/>
    </source>
</evidence>
<evidence type="ECO:0000313" key="2">
    <source>
        <dbReference type="EMBL" id="KAF2608650.1"/>
    </source>
</evidence>
<dbReference type="Proteomes" id="UP000712281">
    <property type="component" value="Unassembled WGS sequence"/>
</dbReference>
<name>A0A8S9LKT5_BRACR</name>
<feature type="compositionally biased region" description="Polar residues" evidence="1">
    <location>
        <begin position="55"/>
        <end position="74"/>
    </location>
</feature>
<organism evidence="2 3">
    <name type="scientific">Brassica cretica</name>
    <name type="common">Mustard</name>
    <dbReference type="NCBI Taxonomy" id="69181"/>
    <lineage>
        <taxon>Eukaryota</taxon>
        <taxon>Viridiplantae</taxon>
        <taxon>Streptophyta</taxon>
        <taxon>Embryophyta</taxon>
        <taxon>Tracheophyta</taxon>
        <taxon>Spermatophyta</taxon>
        <taxon>Magnoliopsida</taxon>
        <taxon>eudicotyledons</taxon>
        <taxon>Gunneridae</taxon>
        <taxon>Pentapetalae</taxon>
        <taxon>rosids</taxon>
        <taxon>malvids</taxon>
        <taxon>Brassicales</taxon>
        <taxon>Brassicaceae</taxon>
        <taxon>Brassiceae</taxon>
        <taxon>Brassica</taxon>
    </lineage>
</organism>
<comment type="caution">
    <text evidence="2">The sequence shown here is derived from an EMBL/GenBank/DDBJ whole genome shotgun (WGS) entry which is preliminary data.</text>
</comment>
<evidence type="ECO:0000313" key="3">
    <source>
        <dbReference type="Proteomes" id="UP000712281"/>
    </source>
</evidence>
<feature type="compositionally biased region" description="Low complexity" evidence="1">
    <location>
        <begin position="37"/>
        <end position="48"/>
    </location>
</feature>
<sequence>MNSLVETTQSTLNAQICLKFQTDRFQPREPERRTIASSSPSHPSGNSNQRRYDPNTHQSPPQLHTKKVITNVNEGVTPAGSERSRERRSALERIADPDLREQLQHRSTPSRDSSRLQEVKYSPTIHNCGRQPSPTPLLPPLLQQLIWDMAQTEHQPPKGLEVFLRWEAGSARELH</sequence>
<dbReference type="AlphaFoldDB" id="A0A8S9LKT5"/>
<protein>
    <submittedName>
        <fullName evidence="2">Uncharacterized protein</fullName>
    </submittedName>
</protein>
<gene>
    <name evidence="2" type="ORF">F2Q68_00045865</name>
</gene>
<feature type="compositionally biased region" description="Basic and acidic residues" evidence="1">
    <location>
        <begin position="82"/>
        <end position="104"/>
    </location>
</feature>
<feature type="region of interest" description="Disordered" evidence="1">
    <location>
        <begin position="23"/>
        <end position="117"/>
    </location>
</feature>
<accession>A0A8S9LKT5</accession>
<feature type="compositionally biased region" description="Basic and acidic residues" evidence="1">
    <location>
        <begin position="23"/>
        <end position="34"/>
    </location>
</feature>
<proteinExistence type="predicted"/>